<dbReference type="PRINTS" id="PR00722">
    <property type="entry name" value="CHYMOTRYPSIN"/>
</dbReference>
<organism evidence="14 15">
    <name type="scientific">Sinocyclocheilus anshuiensis</name>
    <dbReference type="NCBI Taxonomy" id="1608454"/>
    <lineage>
        <taxon>Eukaryota</taxon>
        <taxon>Metazoa</taxon>
        <taxon>Chordata</taxon>
        <taxon>Craniata</taxon>
        <taxon>Vertebrata</taxon>
        <taxon>Euteleostomi</taxon>
        <taxon>Actinopterygii</taxon>
        <taxon>Neopterygii</taxon>
        <taxon>Teleostei</taxon>
        <taxon>Ostariophysi</taxon>
        <taxon>Cypriniformes</taxon>
        <taxon>Cyprinidae</taxon>
        <taxon>Cyprininae</taxon>
        <taxon>Sinocyclocheilus</taxon>
    </lineage>
</organism>
<dbReference type="SUPFAM" id="SSF50494">
    <property type="entry name" value="Trypsin-like serine proteases"/>
    <property type="match status" value="1"/>
</dbReference>
<proteinExistence type="predicted"/>
<feature type="domain" description="Kringle" evidence="12">
    <location>
        <begin position="102"/>
        <end position="133"/>
    </location>
</feature>
<dbReference type="InterPro" id="IPR038178">
    <property type="entry name" value="Kringle_sf"/>
</dbReference>
<evidence type="ECO:0000256" key="4">
    <source>
        <dbReference type="ARBA" id="ARBA00022670"/>
    </source>
</evidence>
<comment type="caution">
    <text evidence="10">Lacks conserved residue(s) required for the propagation of feature annotation.</text>
</comment>
<evidence type="ECO:0000256" key="8">
    <source>
        <dbReference type="ARBA" id="ARBA00036320"/>
    </source>
</evidence>
<dbReference type="SMART" id="SM00020">
    <property type="entry name" value="Tryp_SPc"/>
    <property type="match status" value="1"/>
</dbReference>
<dbReference type="InterPro" id="IPR000001">
    <property type="entry name" value="Kringle"/>
</dbReference>
<dbReference type="Gene3D" id="2.40.20.10">
    <property type="entry name" value="Plasminogen Kringle 4"/>
    <property type="match status" value="1"/>
</dbReference>
<keyword evidence="2" id="KW-0964">Secreted</keyword>
<evidence type="ECO:0000313" key="14">
    <source>
        <dbReference type="Ensembl" id="ENSSANP00000088709.1"/>
    </source>
</evidence>
<evidence type="ECO:0000256" key="11">
    <source>
        <dbReference type="RuleBase" id="RU363034"/>
    </source>
</evidence>
<dbReference type="GO" id="GO:0005615">
    <property type="term" value="C:extracellular space"/>
    <property type="evidence" value="ECO:0007669"/>
    <property type="project" value="TreeGrafter"/>
</dbReference>
<dbReference type="InterPro" id="IPR001254">
    <property type="entry name" value="Trypsin_dom"/>
</dbReference>
<reference evidence="14" key="2">
    <citation type="submission" date="2025-09" db="UniProtKB">
        <authorList>
            <consortium name="Ensembl"/>
        </authorList>
    </citation>
    <scope>IDENTIFICATION</scope>
</reference>
<gene>
    <name evidence="14" type="primary">LOC107676428</name>
</gene>
<dbReference type="InterPro" id="IPR033116">
    <property type="entry name" value="TRYPSIN_SER"/>
</dbReference>
<dbReference type="PROSITE" id="PS00134">
    <property type="entry name" value="TRYPSIN_HIS"/>
    <property type="match status" value="1"/>
</dbReference>
<dbReference type="SUPFAM" id="SSF57440">
    <property type="entry name" value="Kringle-like"/>
    <property type="match status" value="1"/>
</dbReference>
<evidence type="ECO:0000256" key="5">
    <source>
        <dbReference type="ARBA" id="ARBA00022801"/>
    </source>
</evidence>
<dbReference type="CDD" id="cd00190">
    <property type="entry name" value="Tryp_SPc"/>
    <property type="match status" value="1"/>
</dbReference>
<dbReference type="PROSITE" id="PS00135">
    <property type="entry name" value="TRYPSIN_SER"/>
    <property type="match status" value="1"/>
</dbReference>
<sequence>MYIYVTVYILQYEILFFYFFHSGVKKDPDMFWTRFVTFALILKPRREHLLQTSSQTHLALSEPVLLNPESFRSCLSLMPFLCVVHFSYHVSYIHHNSHTCSNTNRNPDYSRRAWCYVRTASRIMKEDCDIPRCAKDHGWQCGQREERNMKVVGGALSSVARHPWMAAVARGRAFTCGGSLISPCWVLTAAHCFPDGSTSIHKISVFVGRNAINETDAQREQEFRVSELFIHEHFDNTDGNYNHDIALLKIRSPDGRCAKESSSVKTVCIPEAHQSLSVGTSCEVTGYGREQEGLWYYSQYLREAKVNLLSEDVCSSKAYYGNMITDNMLCARSPDWSADACKGDSGGPLVCRVRDRVFLFGVVSWGEGCSRQFRPGVYTKVSNYYNWILEKTGLSSYNSSSKDFLYEKYL</sequence>
<dbReference type="GO" id="GO:0031639">
    <property type="term" value="P:plasminogen activation"/>
    <property type="evidence" value="ECO:0007669"/>
    <property type="project" value="TreeGrafter"/>
</dbReference>
<protein>
    <recommendedName>
        <fullName evidence="9">trypsin</fullName>
        <ecNumber evidence="9">3.4.21.4</ecNumber>
    </recommendedName>
</protein>
<comment type="catalytic activity">
    <reaction evidence="8">
        <text>Preferential cleavage: Arg-|-Xaa, Lys-|-Xaa.</text>
        <dbReference type="EC" id="3.4.21.4"/>
    </reaction>
</comment>
<feature type="domain" description="Peptidase S1" evidence="13">
    <location>
        <begin position="151"/>
        <end position="393"/>
    </location>
</feature>
<dbReference type="PANTHER" id="PTHR24264">
    <property type="entry name" value="TRYPSIN-RELATED"/>
    <property type="match status" value="1"/>
</dbReference>
<keyword evidence="7" id="KW-1015">Disulfide bond</keyword>
<dbReference type="FunFam" id="2.40.10.10:FF:000003">
    <property type="entry name" value="Transmembrane serine protease 3"/>
    <property type="match status" value="1"/>
</dbReference>
<dbReference type="InterPro" id="IPR050127">
    <property type="entry name" value="Serine_Proteases_S1"/>
</dbReference>
<dbReference type="InterPro" id="IPR009003">
    <property type="entry name" value="Peptidase_S1_PA"/>
</dbReference>
<dbReference type="GO" id="GO:0004252">
    <property type="term" value="F:serine-type endopeptidase activity"/>
    <property type="evidence" value="ECO:0007669"/>
    <property type="project" value="UniProtKB-EC"/>
</dbReference>
<evidence type="ECO:0000256" key="3">
    <source>
        <dbReference type="ARBA" id="ARBA00022572"/>
    </source>
</evidence>
<evidence type="ECO:0000256" key="9">
    <source>
        <dbReference type="ARBA" id="ARBA00038868"/>
    </source>
</evidence>
<dbReference type="Proteomes" id="UP000472260">
    <property type="component" value="Unassembled WGS sequence"/>
</dbReference>
<evidence type="ECO:0000256" key="6">
    <source>
        <dbReference type="ARBA" id="ARBA00022825"/>
    </source>
</evidence>
<dbReference type="AlphaFoldDB" id="A0A671RZA5"/>
<evidence type="ECO:0000259" key="12">
    <source>
        <dbReference type="PROSITE" id="PS50070"/>
    </source>
</evidence>
<dbReference type="EC" id="3.4.21.4" evidence="9"/>
<reference evidence="14" key="1">
    <citation type="submission" date="2025-08" db="UniProtKB">
        <authorList>
            <consortium name="Ensembl"/>
        </authorList>
    </citation>
    <scope>IDENTIFICATION</scope>
</reference>
<name>A0A671RZA5_9TELE</name>
<dbReference type="Ensembl" id="ENSSANT00000094247.1">
    <property type="protein sequence ID" value="ENSSANP00000088709.1"/>
    <property type="gene ID" value="ENSSANG00000043898.1"/>
</dbReference>
<dbReference type="InterPro" id="IPR018114">
    <property type="entry name" value="TRYPSIN_HIS"/>
</dbReference>
<keyword evidence="4 11" id="KW-0645">Protease</keyword>
<keyword evidence="3 10" id="KW-0420">Kringle</keyword>
<dbReference type="InterPro" id="IPR043504">
    <property type="entry name" value="Peptidase_S1_PA_chymotrypsin"/>
</dbReference>
<comment type="subcellular location">
    <subcellularLocation>
        <location evidence="1">Secreted</location>
        <location evidence="1">Extracellular space</location>
    </subcellularLocation>
</comment>
<dbReference type="PANTHER" id="PTHR24264:SF63">
    <property type="entry name" value="PLASMINOGEN ACTIVATOR, UROKINASE B"/>
    <property type="match status" value="1"/>
</dbReference>
<keyword evidence="5 11" id="KW-0378">Hydrolase</keyword>
<keyword evidence="15" id="KW-1185">Reference proteome</keyword>
<evidence type="ECO:0000256" key="1">
    <source>
        <dbReference type="ARBA" id="ARBA00004239"/>
    </source>
</evidence>
<evidence type="ECO:0000256" key="7">
    <source>
        <dbReference type="ARBA" id="ARBA00023157"/>
    </source>
</evidence>
<evidence type="ECO:0000259" key="13">
    <source>
        <dbReference type="PROSITE" id="PS50240"/>
    </source>
</evidence>
<dbReference type="Gene3D" id="2.40.10.10">
    <property type="entry name" value="Trypsin-like serine proteases"/>
    <property type="match status" value="2"/>
</dbReference>
<dbReference type="InterPro" id="IPR001314">
    <property type="entry name" value="Peptidase_S1A"/>
</dbReference>
<dbReference type="PROSITE" id="PS50070">
    <property type="entry name" value="KRINGLE_2"/>
    <property type="match status" value="1"/>
</dbReference>
<dbReference type="Pfam" id="PF00089">
    <property type="entry name" value="Trypsin"/>
    <property type="match status" value="1"/>
</dbReference>
<dbReference type="GO" id="GO:0033628">
    <property type="term" value="P:regulation of cell adhesion mediated by integrin"/>
    <property type="evidence" value="ECO:0007669"/>
    <property type="project" value="TreeGrafter"/>
</dbReference>
<dbReference type="PROSITE" id="PS50240">
    <property type="entry name" value="TRYPSIN_DOM"/>
    <property type="match status" value="1"/>
</dbReference>
<dbReference type="InterPro" id="IPR013806">
    <property type="entry name" value="Kringle-like"/>
</dbReference>
<evidence type="ECO:0000313" key="15">
    <source>
        <dbReference type="Proteomes" id="UP000472260"/>
    </source>
</evidence>
<keyword evidence="6 11" id="KW-0720">Serine protease</keyword>
<accession>A0A671RZA5</accession>
<evidence type="ECO:0000256" key="10">
    <source>
        <dbReference type="PROSITE-ProRule" id="PRU00121"/>
    </source>
</evidence>
<evidence type="ECO:0000256" key="2">
    <source>
        <dbReference type="ARBA" id="ARBA00022525"/>
    </source>
</evidence>